<keyword evidence="1" id="KW-0596">Phosphopantetheine</keyword>
<proteinExistence type="predicted"/>
<dbReference type="InterPro" id="IPR006162">
    <property type="entry name" value="Ppantetheine_attach_site"/>
</dbReference>
<dbReference type="Gene3D" id="1.10.1200.10">
    <property type="entry name" value="ACP-like"/>
    <property type="match status" value="1"/>
</dbReference>
<keyword evidence="5" id="KW-1185">Reference proteome</keyword>
<name>A0A7W6WA08_9PROT</name>
<feature type="domain" description="Carrier" evidence="3">
    <location>
        <begin position="6"/>
        <end position="81"/>
    </location>
</feature>
<dbReference type="PROSITE" id="PS00012">
    <property type="entry name" value="PHOSPHOPANTETHEINE"/>
    <property type="match status" value="1"/>
</dbReference>
<reference evidence="4 5" key="1">
    <citation type="submission" date="2020-08" db="EMBL/GenBank/DDBJ databases">
        <title>Genome sequencing of Purple Non-Sulfur Bacteria from various extreme environments.</title>
        <authorList>
            <person name="Mayer M."/>
        </authorList>
    </citation>
    <scope>NUCLEOTIDE SEQUENCE [LARGE SCALE GENOMIC DNA]</scope>
    <source>
        <strain evidence="4 5">JA131</strain>
    </source>
</reference>
<dbReference type="AlphaFoldDB" id="A0A7W6WA08"/>
<evidence type="ECO:0000313" key="5">
    <source>
        <dbReference type="Proteomes" id="UP000554286"/>
    </source>
</evidence>
<protein>
    <submittedName>
        <fullName evidence="4">Acyl carrier protein</fullName>
    </submittedName>
</protein>
<evidence type="ECO:0000259" key="3">
    <source>
        <dbReference type="PROSITE" id="PS50075"/>
    </source>
</evidence>
<organism evidence="4 5">
    <name type="scientific">Roseospira visakhapatnamensis</name>
    <dbReference type="NCBI Taxonomy" id="390880"/>
    <lineage>
        <taxon>Bacteria</taxon>
        <taxon>Pseudomonadati</taxon>
        <taxon>Pseudomonadota</taxon>
        <taxon>Alphaproteobacteria</taxon>
        <taxon>Rhodospirillales</taxon>
        <taxon>Rhodospirillaceae</taxon>
        <taxon>Roseospira</taxon>
    </lineage>
</organism>
<dbReference type="PROSITE" id="PS50075">
    <property type="entry name" value="CARRIER"/>
    <property type="match status" value="1"/>
</dbReference>
<evidence type="ECO:0000256" key="2">
    <source>
        <dbReference type="ARBA" id="ARBA00022553"/>
    </source>
</evidence>
<dbReference type="SUPFAM" id="SSF47336">
    <property type="entry name" value="ACP-like"/>
    <property type="match status" value="1"/>
</dbReference>
<keyword evidence="2" id="KW-0597">Phosphoprotein</keyword>
<sequence>MTTSQERIETVVIDAIATSLSADPATINADTQLEDDLGVDSTELIGIIVEIEKALSISLKGLDYAKLKTPADLVAVITKVVRVEEPVA</sequence>
<dbReference type="Proteomes" id="UP000554286">
    <property type="component" value="Unassembled WGS sequence"/>
</dbReference>
<dbReference type="RefSeq" id="WP_184045014.1">
    <property type="nucleotide sequence ID" value="NZ_JACIGK010000014.1"/>
</dbReference>
<dbReference type="Pfam" id="PF00550">
    <property type="entry name" value="PP-binding"/>
    <property type="match status" value="1"/>
</dbReference>
<dbReference type="InterPro" id="IPR036736">
    <property type="entry name" value="ACP-like_sf"/>
</dbReference>
<comment type="caution">
    <text evidence="4">The sequence shown here is derived from an EMBL/GenBank/DDBJ whole genome shotgun (WGS) entry which is preliminary data.</text>
</comment>
<gene>
    <name evidence="4" type="ORF">GGD89_002141</name>
</gene>
<evidence type="ECO:0000256" key="1">
    <source>
        <dbReference type="ARBA" id="ARBA00022450"/>
    </source>
</evidence>
<accession>A0A7W6WA08</accession>
<evidence type="ECO:0000313" key="4">
    <source>
        <dbReference type="EMBL" id="MBB4266509.1"/>
    </source>
</evidence>
<dbReference type="InterPro" id="IPR009081">
    <property type="entry name" value="PP-bd_ACP"/>
</dbReference>
<dbReference type="EMBL" id="JACIGK010000014">
    <property type="protein sequence ID" value="MBB4266509.1"/>
    <property type="molecule type" value="Genomic_DNA"/>
</dbReference>